<accession>A0A4R7ZCR1</accession>
<sequence length="120" mass="13858">MIPSDLQIVFVTTSLFTFVYILGQIRKHKTNINDSIIWILWSVGLLIMSIFPKLAMSLATLLGFQSTSNFIIVVFIFFIYIIVFSQVNKISLLEEKNKQLAQKCSIYAYELEKEKLKGKE</sequence>
<evidence type="ECO:0008006" key="4">
    <source>
        <dbReference type="Google" id="ProtNLM"/>
    </source>
</evidence>
<keyword evidence="1" id="KW-0472">Membrane</keyword>
<feature type="transmembrane region" description="Helical" evidence="1">
    <location>
        <begin position="67"/>
        <end position="87"/>
    </location>
</feature>
<organism evidence="2 3">
    <name type="scientific">Breznakia blatticola</name>
    <dbReference type="NCBI Taxonomy" id="1754012"/>
    <lineage>
        <taxon>Bacteria</taxon>
        <taxon>Bacillati</taxon>
        <taxon>Bacillota</taxon>
        <taxon>Erysipelotrichia</taxon>
        <taxon>Erysipelotrichales</taxon>
        <taxon>Erysipelotrichaceae</taxon>
        <taxon>Breznakia</taxon>
    </lineage>
</organism>
<dbReference type="RefSeq" id="WP_134170808.1">
    <property type="nucleotide sequence ID" value="NZ_SODD01000041.1"/>
</dbReference>
<dbReference type="Pfam" id="PF10066">
    <property type="entry name" value="DUF2304"/>
    <property type="match status" value="1"/>
</dbReference>
<proteinExistence type="predicted"/>
<evidence type="ECO:0000256" key="1">
    <source>
        <dbReference type="SAM" id="Phobius"/>
    </source>
</evidence>
<gene>
    <name evidence="2" type="ORF">EDD63_14112</name>
</gene>
<feature type="transmembrane region" description="Helical" evidence="1">
    <location>
        <begin position="35"/>
        <end position="55"/>
    </location>
</feature>
<evidence type="ECO:0000313" key="2">
    <source>
        <dbReference type="EMBL" id="TDW13951.1"/>
    </source>
</evidence>
<dbReference type="EMBL" id="SODD01000041">
    <property type="protein sequence ID" value="TDW13951.1"/>
    <property type="molecule type" value="Genomic_DNA"/>
</dbReference>
<keyword evidence="3" id="KW-1185">Reference proteome</keyword>
<comment type="caution">
    <text evidence="2">The sequence shown here is derived from an EMBL/GenBank/DDBJ whole genome shotgun (WGS) entry which is preliminary data.</text>
</comment>
<name>A0A4R7ZCR1_9FIRM</name>
<reference evidence="2 3" key="1">
    <citation type="submission" date="2019-03" db="EMBL/GenBank/DDBJ databases">
        <title>Genomic Encyclopedia of Type Strains, Phase IV (KMG-IV): sequencing the most valuable type-strain genomes for metagenomic binning, comparative biology and taxonomic classification.</title>
        <authorList>
            <person name="Goeker M."/>
        </authorList>
    </citation>
    <scope>NUCLEOTIDE SEQUENCE [LARGE SCALE GENOMIC DNA]</scope>
    <source>
        <strain evidence="2 3">DSM 28867</strain>
    </source>
</reference>
<dbReference type="AlphaFoldDB" id="A0A4R7ZCR1"/>
<dbReference type="Proteomes" id="UP000294743">
    <property type="component" value="Unassembled WGS sequence"/>
</dbReference>
<evidence type="ECO:0000313" key="3">
    <source>
        <dbReference type="Proteomes" id="UP000294743"/>
    </source>
</evidence>
<keyword evidence="1" id="KW-1133">Transmembrane helix</keyword>
<feature type="transmembrane region" description="Helical" evidence="1">
    <location>
        <begin position="6"/>
        <end position="23"/>
    </location>
</feature>
<protein>
    <recommendedName>
        <fullName evidence="4">DUF2304 domain-containing protein</fullName>
    </recommendedName>
</protein>
<keyword evidence="1" id="KW-0812">Transmembrane</keyword>
<dbReference type="OrthoDB" id="2237501at2"/>
<dbReference type="InterPro" id="IPR019277">
    <property type="entry name" value="DUF2304"/>
</dbReference>